<dbReference type="GeneID" id="111242912"/>
<dbReference type="EnsemblMetazoa" id="XM_022787855">
    <property type="protein sequence ID" value="XP_022643590"/>
    <property type="gene ID" value="LOC111242912"/>
</dbReference>
<name>A0A7M7J657_VARDE</name>
<dbReference type="Proteomes" id="UP000594260">
    <property type="component" value="Unplaced"/>
</dbReference>
<organism evidence="1 2">
    <name type="scientific">Varroa destructor</name>
    <name type="common">Honeybee mite</name>
    <dbReference type="NCBI Taxonomy" id="109461"/>
    <lineage>
        <taxon>Eukaryota</taxon>
        <taxon>Metazoa</taxon>
        <taxon>Ecdysozoa</taxon>
        <taxon>Arthropoda</taxon>
        <taxon>Chelicerata</taxon>
        <taxon>Arachnida</taxon>
        <taxon>Acari</taxon>
        <taxon>Parasitiformes</taxon>
        <taxon>Mesostigmata</taxon>
        <taxon>Gamasina</taxon>
        <taxon>Dermanyssoidea</taxon>
        <taxon>Varroidae</taxon>
        <taxon>Varroa</taxon>
    </lineage>
</organism>
<accession>A0A7M7J657</accession>
<dbReference type="EnsemblMetazoa" id="XM_022787854">
    <property type="protein sequence ID" value="XP_022643589"/>
    <property type="gene ID" value="LOC111242912"/>
</dbReference>
<dbReference type="RefSeq" id="XP_022643589.1">
    <property type="nucleotide sequence ID" value="XM_022787854.1"/>
</dbReference>
<dbReference type="InParanoid" id="A0A7M7J657"/>
<dbReference type="EnsemblMetazoa" id="XM_022787853">
    <property type="protein sequence ID" value="XP_022643588"/>
    <property type="gene ID" value="LOC111242912"/>
</dbReference>
<dbReference type="EnsemblMetazoa" id="XM_022787852">
    <property type="protein sequence ID" value="XP_022643587"/>
    <property type="gene ID" value="LOC111242912"/>
</dbReference>
<dbReference type="AlphaFoldDB" id="A0A7M7J657"/>
<evidence type="ECO:0000313" key="2">
    <source>
        <dbReference type="Proteomes" id="UP000594260"/>
    </source>
</evidence>
<evidence type="ECO:0000313" key="1">
    <source>
        <dbReference type="EnsemblMetazoa" id="XP_022643590"/>
    </source>
</evidence>
<dbReference type="KEGG" id="vde:111242912"/>
<dbReference type="RefSeq" id="XP_022643587.1">
    <property type="nucleotide sequence ID" value="XM_022787852.1"/>
</dbReference>
<sequence>MWKCRFRANEGRDLVRERIRADVMDFVALPTTVTGVRYDGHREPESTGLHNDNYRPVSNTVVPKCPLRNFATGTISPAGSEASLSCPRSEYARSAMPLSIHAPSTRCTVYDDIDLEADEIAQKLKEMQLKKVYTAVLDDEIDVDDSQDKVSPFSKMHYSNVPSLVLRHSQMRSVPSADEYAKMLEKYGNIVGKSSLL</sequence>
<keyword evidence="2" id="KW-1185">Reference proteome</keyword>
<proteinExistence type="predicted"/>
<protein>
    <submittedName>
        <fullName evidence="1">Uncharacterized protein</fullName>
    </submittedName>
</protein>
<dbReference type="OrthoDB" id="10328425at2759"/>
<reference evidence="1" key="1">
    <citation type="submission" date="2021-01" db="UniProtKB">
        <authorList>
            <consortium name="EnsemblMetazoa"/>
        </authorList>
    </citation>
    <scope>IDENTIFICATION</scope>
</reference>
<dbReference type="RefSeq" id="XP_022643590.1">
    <property type="nucleotide sequence ID" value="XM_022787855.1"/>
</dbReference>
<dbReference type="RefSeq" id="XP_022643588.1">
    <property type="nucleotide sequence ID" value="XM_022787853.1"/>
</dbReference>